<dbReference type="Gene3D" id="3.40.50.12780">
    <property type="entry name" value="N-terminal domain of ligase-like"/>
    <property type="match status" value="1"/>
</dbReference>
<name>A0A1C5JTW4_9ACTN</name>
<evidence type="ECO:0000256" key="1">
    <source>
        <dbReference type="ARBA" id="ARBA00001957"/>
    </source>
</evidence>
<dbReference type="NCBIfam" id="TIGR01733">
    <property type="entry name" value="AA-adenyl-dom"/>
    <property type="match status" value="1"/>
</dbReference>
<dbReference type="GO" id="GO:0044550">
    <property type="term" value="P:secondary metabolite biosynthetic process"/>
    <property type="evidence" value="ECO:0007669"/>
    <property type="project" value="TreeGrafter"/>
</dbReference>
<dbReference type="AlphaFoldDB" id="A0A1C5JTW4"/>
<dbReference type="PROSITE" id="PS00012">
    <property type="entry name" value="PHOSPHOPANTETHEINE"/>
    <property type="match status" value="1"/>
</dbReference>
<dbReference type="PANTHER" id="PTHR45527">
    <property type="entry name" value="NONRIBOSOMAL PEPTIDE SYNTHETASE"/>
    <property type="match status" value="1"/>
</dbReference>
<dbReference type="InterPro" id="IPR036736">
    <property type="entry name" value="ACP-like_sf"/>
</dbReference>
<dbReference type="PANTHER" id="PTHR45527:SF1">
    <property type="entry name" value="FATTY ACID SYNTHASE"/>
    <property type="match status" value="1"/>
</dbReference>
<dbReference type="InterPro" id="IPR009081">
    <property type="entry name" value="PP-bd_ACP"/>
</dbReference>
<dbReference type="EMBL" id="LT607752">
    <property type="protein sequence ID" value="SCG74014.1"/>
    <property type="molecule type" value="Genomic_DNA"/>
</dbReference>
<dbReference type="InterPro" id="IPR001242">
    <property type="entry name" value="Condensation_dom"/>
</dbReference>
<dbReference type="RefSeq" id="WP_172898425.1">
    <property type="nucleotide sequence ID" value="NZ_LRMV01000003.1"/>
</dbReference>
<dbReference type="InterPro" id="IPR000873">
    <property type="entry name" value="AMP-dep_synth/lig_dom"/>
</dbReference>
<keyword evidence="2" id="KW-0596">Phosphopantetheine</keyword>
<dbReference type="InterPro" id="IPR020845">
    <property type="entry name" value="AMP-binding_CS"/>
</dbReference>
<dbReference type="InterPro" id="IPR025110">
    <property type="entry name" value="AMP-bd_C"/>
</dbReference>
<dbReference type="InterPro" id="IPR042099">
    <property type="entry name" value="ANL_N_sf"/>
</dbReference>
<evidence type="ECO:0000256" key="3">
    <source>
        <dbReference type="ARBA" id="ARBA00022553"/>
    </source>
</evidence>
<dbReference type="Gene3D" id="3.30.300.30">
    <property type="match status" value="1"/>
</dbReference>
<dbReference type="Gene3D" id="3.30.559.10">
    <property type="entry name" value="Chloramphenicol acetyltransferase-like domain"/>
    <property type="match status" value="1"/>
</dbReference>
<dbReference type="SUPFAM" id="SSF56801">
    <property type="entry name" value="Acetyl-CoA synthetase-like"/>
    <property type="match status" value="1"/>
</dbReference>
<gene>
    <name evidence="5" type="ORF">GA0070623_3846</name>
</gene>
<evidence type="ECO:0000313" key="5">
    <source>
        <dbReference type="EMBL" id="SCG74014.1"/>
    </source>
</evidence>
<dbReference type="GO" id="GO:0043041">
    <property type="term" value="P:amino acid activation for nonribosomal peptide biosynthetic process"/>
    <property type="evidence" value="ECO:0007669"/>
    <property type="project" value="TreeGrafter"/>
</dbReference>
<dbReference type="SUPFAM" id="SSF52777">
    <property type="entry name" value="CoA-dependent acyltransferases"/>
    <property type="match status" value="2"/>
</dbReference>
<dbReference type="Pfam" id="PF00550">
    <property type="entry name" value="PP-binding"/>
    <property type="match status" value="1"/>
</dbReference>
<evidence type="ECO:0000256" key="2">
    <source>
        <dbReference type="ARBA" id="ARBA00022450"/>
    </source>
</evidence>
<dbReference type="GO" id="GO:0003824">
    <property type="term" value="F:catalytic activity"/>
    <property type="evidence" value="ECO:0007669"/>
    <property type="project" value="InterPro"/>
</dbReference>
<dbReference type="SMART" id="SM00823">
    <property type="entry name" value="PKS_PP"/>
    <property type="match status" value="1"/>
</dbReference>
<reference evidence="6" key="1">
    <citation type="submission" date="2016-06" db="EMBL/GenBank/DDBJ databases">
        <authorList>
            <person name="Varghese N."/>
            <person name="Submissions Spin"/>
        </authorList>
    </citation>
    <scope>NUCLEOTIDE SEQUENCE [LARGE SCALE GENOMIC DNA]</scope>
    <source>
        <strain evidence="6">DSM 44983</strain>
    </source>
</reference>
<dbReference type="InterPro" id="IPR006162">
    <property type="entry name" value="Ppantetheine_attach_site"/>
</dbReference>
<dbReference type="InterPro" id="IPR023213">
    <property type="entry name" value="CAT-like_dom_sf"/>
</dbReference>
<dbReference type="Pfam" id="PF13193">
    <property type="entry name" value="AMP-binding_C"/>
    <property type="match status" value="1"/>
</dbReference>
<dbReference type="GO" id="GO:0005737">
    <property type="term" value="C:cytoplasm"/>
    <property type="evidence" value="ECO:0007669"/>
    <property type="project" value="TreeGrafter"/>
</dbReference>
<sequence>MDGAVWGRPETKADVVSGAVRLDMVEARRRARALAGTLLARGLDPSAESPVAVCLPRSADLVVAYLAVAMAGGVIAPIDPTLPELRRRDILRQLRPAFAIAAPTVADAFAVDCAVLAPDAWSGVTAADVEAARSALDVPAPDDRALYMIFTSGTTGVPKGVVCTAANLEHLLRWSLDDHDFGDGARISVTVSPGFDVSIWEHFVAFAADASLHVVDDELRLDPQALRAAWARHDVTHSFVSPQLAEELVALDWTDQPTSLRELYAGGDRLRKRPPATLPFPLVNLYGPTECTVISTGGVVRPADDTNADTYPDIGVGLPGLSIAVVDDELRPVPAGTRGQLCIGGPQVTRGYLNDDELTAEKFRLLAGPDGVTRRYYCTGDQVTENPDGTLQFHGRTDGQIKVGGVRLEIGEIEAALTAHPAVDRAVALTVTHPRSGNLRVASTVVTATGITAREIKDWLAARLPRAAVPASVLFRDRMPLTHNGKTDMRALRAEHEAALRDAVATLDEAVDGGTDTDDHAYVFPVNQEQRSLWFLWHVAPRSPRYNVTAAFVVEGALDEARLRTAVGSVVRAHPSVVASFREGRDGALELVAEAKARHAGGDLVQVFDPVASLAAAVRTADEQYNEPFDLLTGPLMRVALIPVAQTDTAVLQLVLHHTVADGVSIQGLLEKITESYHGRTLPARPARVDGQPPGVDTPPGVVAFWEGRRDTYRPLRLRREFDPELADGSAVEIRSTGRLGERLREAAARAHTTPFRLMLTAWMIAAGRWAGQDALTVGVPAHGRSSSDASSVGMYVNTLPVTVPLRDLDFADVLAAVETELALTDEHHAPFSVIARAGRSASPLAFDIVNSTFSLELPLRLGIGDRATRLQPRLDSCPYPLSVFADPLSGDEVNVFAQFGRGCVDAAEVRGMVAAFLAQLAHQADATPDRPGVAARPRRIEDEAPAAAPVGPSTAALAAVTQAWESVLGLANLPPEADFFELGGDSLAALRIVGQLSAAGYPLSLADFFRCPSIAEQASTMGADDGHR</sequence>
<keyword evidence="3" id="KW-0597">Phosphoprotein</keyword>
<dbReference type="SUPFAM" id="SSF47336">
    <property type="entry name" value="ACP-like"/>
    <property type="match status" value="1"/>
</dbReference>
<dbReference type="Pfam" id="PF00501">
    <property type="entry name" value="AMP-binding"/>
    <property type="match status" value="1"/>
</dbReference>
<dbReference type="GO" id="GO:0008610">
    <property type="term" value="P:lipid biosynthetic process"/>
    <property type="evidence" value="ECO:0007669"/>
    <property type="project" value="UniProtKB-ARBA"/>
</dbReference>
<dbReference type="PROSITE" id="PS50075">
    <property type="entry name" value="CARRIER"/>
    <property type="match status" value="1"/>
</dbReference>
<dbReference type="CDD" id="cd05930">
    <property type="entry name" value="A_NRPS"/>
    <property type="match status" value="1"/>
</dbReference>
<dbReference type="Gene3D" id="3.30.559.30">
    <property type="entry name" value="Nonribosomal peptide synthetase, condensation domain"/>
    <property type="match status" value="1"/>
</dbReference>
<dbReference type="Proteomes" id="UP000198226">
    <property type="component" value="Chromosome I"/>
</dbReference>
<dbReference type="PROSITE" id="PS00455">
    <property type="entry name" value="AMP_BINDING"/>
    <property type="match status" value="1"/>
</dbReference>
<evidence type="ECO:0000259" key="4">
    <source>
        <dbReference type="PROSITE" id="PS50075"/>
    </source>
</evidence>
<dbReference type="InterPro" id="IPR020806">
    <property type="entry name" value="PKS_PP-bd"/>
</dbReference>
<dbReference type="InterPro" id="IPR045851">
    <property type="entry name" value="AMP-bd_C_sf"/>
</dbReference>
<protein>
    <submittedName>
        <fullName evidence="5">Amino acid adenylation domain-containing protein</fullName>
    </submittedName>
</protein>
<accession>A0A1C5JTW4</accession>
<dbReference type="GO" id="GO:0031177">
    <property type="term" value="F:phosphopantetheine binding"/>
    <property type="evidence" value="ECO:0007669"/>
    <property type="project" value="InterPro"/>
</dbReference>
<evidence type="ECO:0000313" key="6">
    <source>
        <dbReference type="Proteomes" id="UP000198226"/>
    </source>
</evidence>
<feature type="domain" description="Carrier" evidence="4">
    <location>
        <begin position="952"/>
        <end position="1026"/>
    </location>
</feature>
<proteinExistence type="predicted"/>
<dbReference type="InterPro" id="IPR010071">
    <property type="entry name" value="AA_adenyl_dom"/>
</dbReference>
<comment type="cofactor">
    <cofactor evidence="1">
        <name>pantetheine 4'-phosphate</name>
        <dbReference type="ChEBI" id="CHEBI:47942"/>
    </cofactor>
</comment>
<dbReference type="Pfam" id="PF00668">
    <property type="entry name" value="Condensation"/>
    <property type="match status" value="1"/>
</dbReference>
<keyword evidence="6" id="KW-1185">Reference proteome</keyword>
<organism evidence="5 6">
    <name type="scientific">Micromonospora rifamycinica</name>
    <dbReference type="NCBI Taxonomy" id="291594"/>
    <lineage>
        <taxon>Bacteria</taxon>
        <taxon>Bacillati</taxon>
        <taxon>Actinomycetota</taxon>
        <taxon>Actinomycetes</taxon>
        <taxon>Micromonosporales</taxon>
        <taxon>Micromonosporaceae</taxon>
        <taxon>Micromonospora</taxon>
    </lineage>
</organism>
<dbReference type="Gene3D" id="1.10.1200.10">
    <property type="entry name" value="ACP-like"/>
    <property type="match status" value="1"/>
</dbReference>